<dbReference type="EMBL" id="MU004194">
    <property type="protein sequence ID" value="KAF2492340.1"/>
    <property type="molecule type" value="Genomic_DNA"/>
</dbReference>
<gene>
    <name evidence="1" type="ORF">BU16DRAFT_110840</name>
</gene>
<proteinExistence type="predicted"/>
<name>A0A6A6QK53_9PEZI</name>
<organism evidence="1 2">
    <name type="scientific">Lophium mytilinum</name>
    <dbReference type="NCBI Taxonomy" id="390894"/>
    <lineage>
        <taxon>Eukaryota</taxon>
        <taxon>Fungi</taxon>
        <taxon>Dikarya</taxon>
        <taxon>Ascomycota</taxon>
        <taxon>Pezizomycotina</taxon>
        <taxon>Dothideomycetes</taxon>
        <taxon>Pleosporomycetidae</taxon>
        <taxon>Mytilinidiales</taxon>
        <taxon>Mytilinidiaceae</taxon>
        <taxon>Lophium</taxon>
    </lineage>
</organism>
<dbReference type="Proteomes" id="UP000799750">
    <property type="component" value="Unassembled WGS sequence"/>
</dbReference>
<evidence type="ECO:0000313" key="1">
    <source>
        <dbReference type="EMBL" id="KAF2492340.1"/>
    </source>
</evidence>
<sequence length="102" mass="10999">MELHALSGFIVAAIQPGAALADCRKQGSMCQLRSKAARLPWRPRAGGGECKEGALWVQVVRVVLLHCPDSFSCILTKPCRSHLGGLGEWTSFGTASHRLDRA</sequence>
<evidence type="ECO:0000313" key="2">
    <source>
        <dbReference type="Proteomes" id="UP000799750"/>
    </source>
</evidence>
<protein>
    <submittedName>
        <fullName evidence="1">Uncharacterized protein</fullName>
    </submittedName>
</protein>
<reference evidence="1" key="1">
    <citation type="journal article" date="2020" name="Stud. Mycol.">
        <title>101 Dothideomycetes genomes: a test case for predicting lifestyles and emergence of pathogens.</title>
        <authorList>
            <person name="Haridas S."/>
            <person name="Albert R."/>
            <person name="Binder M."/>
            <person name="Bloem J."/>
            <person name="Labutti K."/>
            <person name="Salamov A."/>
            <person name="Andreopoulos B."/>
            <person name="Baker S."/>
            <person name="Barry K."/>
            <person name="Bills G."/>
            <person name="Bluhm B."/>
            <person name="Cannon C."/>
            <person name="Castanera R."/>
            <person name="Culley D."/>
            <person name="Daum C."/>
            <person name="Ezra D."/>
            <person name="Gonzalez J."/>
            <person name="Henrissat B."/>
            <person name="Kuo A."/>
            <person name="Liang C."/>
            <person name="Lipzen A."/>
            <person name="Lutzoni F."/>
            <person name="Magnuson J."/>
            <person name="Mondo S."/>
            <person name="Nolan M."/>
            <person name="Ohm R."/>
            <person name="Pangilinan J."/>
            <person name="Park H.-J."/>
            <person name="Ramirez L."/>
            <person name="Alfaro M."/>
            <person name="Sun H."/>
            <person name="Tritt A."/>
            <person name="Yoshinaga Y."/>
            <person name="Zwiers L.-H."/>
            <person name="Turgeon B."/>
            <person name="Goodwin S."/>
            <person name="Spatafora J."/>
            <person name="Crous P."/>
            <person name="Grigoriev I."/>
        </authorList>
    </citation>
    <scope>NUCLEOTIDE SEQUENCE</scope>
    <source>
        <strain evidence="1">CBS 269.34</strain>
    </source>
</reference>
<keyword evidence="2" id="KW-1185">Reference proteome</keyword>
<dbReference type="AlphaFoldDB" id="A0A6A6QK53"/>
<accession>A0A6A6QK53</accession>